<accession>A0A1I5S602</accession>
<keyword evidence="1" id="KW-0418">Kinase</keyword>
<protein>
    <submittedName>
        <fullName evidence="1">Lipopolysaccharide kinase (Kdo/WaaP) family protein</fullName>
    </submittedName>
</protein>
<dbReference type="GO" id="GO:0016301">
    <property type="term" value="F:kinase activity"/>
    <property type="evidence" value="ECO:0007669"/>
    <property type="project" value="UniProtKB-KW"/>
</dbReference>
<dbReference type="InterPro" id="IPR011009">
    <property type="entry name" value="Kinase-like_dom_sf"/>
</dbReference>
<dbReference type="AlphaFoldDB" id="A0A1I5S602"/>
<reference evidence="2" key="1">
    <citation type="submission" date="2016-10" db="EMBL/GenBank/DDBJ databases">
        <authorList>
            <person name="Varghese N."/>
            <person name="Submissions S."/>
        </authorList>
    </citation>
    <scope>NUCLEOTIDE SEQUENCE [LARGE SCALE GENOMIC DNA]</scope>
    <source>
        <strain evidence="2">DSM 17834</strain>
    </source>
</reference>
<dbReference type="SUPFAM" id="SSF56112">
    <property type="entry name" value="Protein kinase-like (PK-like)"/>
    <property type="match status" value="1"/>
</dbReference>
<sequence>MRTLSTTELDTLLRGAKTIEEDGLGLKVACLANGDFLKLYRRKRLLSSALWSLPARRFANNAKRLQQLGIASPDIEELLLIPERKLNGVRYRPLPGETLRDRWRTLTDEAREAEVQCFGAFLGHLHQLGVYFRSLHLGNVLYLPDTRFGLIDLSDMQVSGQPLPRWKRKRNVRHLLRYHEDAQWLASLHLAALIRGYASSAGEPAAHRLMHELNASQTAPLGASR</sequence>
<proteinExistence type="predicted"/>
<keyword evidence="2" id="KW-1185">Reference proteome</keyword>
<organism evidence="1 2">
    <name type="scientific">Pseudomonas borbori</name>
    <dbReference type="NCBI Taxonomy" id="289003"/>
    <lineage>
        <taxon>Bacteria</taxon>
        <taxon>Pseudomonadati</taxon>
        <taxon>Pseudomonadota</taxon>
        <taxon>Gammaproteobacteria</taxon>
        <taxon>Pseudomonadales</taxon>
        <taxon>Pseudomonadaceae</taxon>
        <taxon>Pseudomonas</taxon>
    </lineage>
</organism>
<dbReference type="Pfam" id="PF06293">
    <property type="entry name" value="Kdo"/>
    <property type="match status" value="1"/>
</dbReference>
<evidence type="ECO:0000313" key="1">
    <source>
        <dbReference type="EMBL" id="SFP65666.1"/>
    </source>
</evidence>
<keyword evidence="1" id="KW-0808">Transferase</keyword>
<dbReference type="Proteomes" id="UP000198784">
    <property type="component" value="Unassembled WGS sequence"/>
</dbReference>
<name>A0A1I5S602_9PSED</name>
<dbReference type="RefSeq" id="WP_244527292.1">
    <property type="nucleotide sequence ID" value="NZ_FOWX01000015.1"/>
</dbReference>
<dbReference type="STRING" id="289003.SAMN05216190_1155"/>
<dbReference type="EMBL" id="FOWX01000015">
    <property type="protein sequence ID" value="SFP65666.1"/>
    <property type="molecule type" value="Genomic_DNA"/>
</dbReference>
<evidence type="ECO:0000313" key="2">
    <source>
        <dbReference type="Proteomes" id="UP000198784"/>
    </source>
</evidence>
<gene>
    <name evidence="1" type="ORF">SAMN05216190_1155</name>
</gene>